<dbReference type="KEGG" id="psin:CAK95_02970"/>
<dbReference type="OrthoDB" id="284135at2"/>
<dbReference type="Pfam" id="PF11149">
    <property type="entry name" value="DUF2924"/>
    <property type="match status" value="1"/>
</dbReference>
<proteinExistence type="predicted"/>
<reference evidence="1 2" key="1">
    <citation type="submission" date="2017-05" db="EMBL/GenBank/DDBJ databases">
        <title>Full genome sequence of Pseudorhodoplanes sinuspersici.</title>
        <authorList>
            <person name="Dastgheib S.M.M."/>
            <person name="Shavandi M."/>
            <person name="Tirandaz H."/>
        </authorList>
    </citation>
    <scope>NUCLEOTIDE SEQUENCE [LARGE SCALE GENOMIC DNA]</scope>
    <source>
        <strain evidence="1 2">RIPI110</strain>
    </source>
</reference>
<sequence length="148" mass="16882">MTNGVLAKLAALKTTPTPKLKEQWRELFGTEPPPYNRRFLENRLTYRIQELAYGGLKPETIERLEAIAEDLDGGDPARRRQPAKDRPIAGTRLIREWQGVEHCVTVLDDGYEYQGRPYKSLSAIARAITGTRWNGLIFFGLKNQRAAR</sequence>
<evidence type="ECO:0000313" key="1">
    <source>
        <dbReference type="EMBL" id="ARP98158.1"/>
    </source>
</evidence>
<protein>
    <submittedName>
        <fullName evidence="1">Uncharacterized protein</fullName>
    </submittedName>
</protein>
<dbReference type="EMBL" id="CP021112">
    <property type="protein sequence ID" value="ARP98158.1"/>
    <property type="molecule type" value="Genomic_DNA"/>
</dbReference>
<dbReference type="RefSeq" id="WP_086086472.1">
    <property type="nucleotide sequence ID" value="NZ_CP021112.1"/>
</dbReference>
<gene>
    <name evidence="1" type="ORF">CAK95_02970</name>
</gene>
<keyword evidence="2" id="KW-1185">Reference proteome</keyword>
<organism evidence="1 2">
    <name type="scientific">Pseudorhodoplanes sinuspersici</name>
    <dbReference type="NCBI Taxonomy" id="1235591"/>
    <lineage>
        <taxon>Bacteria</taxon>
        <taxon>Pseudomonadati</taxon>
        <taxon>Pseudomonadota</taxon>
        <taxon>Alphaproteobacteria</taxon>
        <taxon>Hyphomicrobiales</taxon>
        <taxon>Pseudorhodoplanes</taxon>
    </lineage>
</organism>
<accession>A0A1W6ZL70</accession>
<name>A0A1W6ZL70_9HYPH</name>
<dbReference type="AlphaFoldDB" id="A0A1W6ZL70"/>
<dbReference type="Proteomes" id="UP000194137">
    <property type="component" value="Chromosome"/>
</dbReference>
<dbReference type="STRING" id="1235591.CAK95_02970"/>
<dbReference type="InterPro" id="IPR021322">
    <property type="entry name" value="DUF2924"/>
</dbReference>
<evidence type="ECO:0000313" key="2">
    <source>
        <dbReference type="Proteomes" id="UP000194137"/>
    </source>
</evidence>